<dbReference type="GO" id="GO:0030001">
    <property type="term" value="P:metal ion transport"/>
    <property type="evidence" value="ECO:0007669"/>
    <property type="project" value="InterPro"/>
</dbReference>
<evidence type="ECO:0000313" key="9">
    <source>
        <dbReference type="Proteomes" id="UP001288320"/>
    </source>
</evidence>
<dbReference type="InterPro" id="IPR022435">
    <property type="entry name" value="Surface-anchored_actinobac"/>
</dbReference>
<dbReference type="SUPFAM" id="SSF53807">
    <property type="entry name" value="Helical backbone' metal receptor"/>
    <property type="match status" value="1"/>
</dbReference>
<dbReference type="Gene3D" id="3.40.50.1980">
    <property type="entry name" value="Nitrogenase molybdenum iron protein domain"/>
    <property type="match status" value="2"/>
</dbReference>
<reference evidence="6 8" key="1">
    <citation type="submission" date="2023-10" db="EMBL/GenBank/DDBJ databases">
        <title>Whole Genome based description of the genera Actinobaculum and Actinotignum reveals a complex phylogenetic relationship within the species included in the genus Actinotignum.</title>
        <authorList>
            <person name="Jensen C.S."/>
            <person name="Dargis R."/>
            <person name="Kemp M."/>
            <person name="Christensen J.J."/>
        </authorList>
    </citation>
    <scope>NUCLEOTIDE SEQUENCE</scope>
    <source>
        <strain evidence="7 8">SLA_B089</strain>
        <strain evidence="6">SLA_B245</strain>
    </source>
</reference>
<comment type="similarity">
    <text evidence="3">Belongs to the bacterial solute-binding protein 9 family.</text>
</comment>
<dbReference type="InterPro" id="IPR022434">
    <property type="entry name" value="ABC_LPXTG_lipo_actinobac"/>
</dbReference>
<dbReference type="NCBIfam" id="NF038134">
    <property type="entry name" value="choice_anch_M"/>
    <property type="match status" value="1"/>
</dbReference>
<keyword evidence="2 5" id="KW-0732">Signal</keyword>
<dbReference type="InterPro" id="IPR006128">
    <property type="entry name" value="Lipoprotein_PsaA-like"/>
</dbReference>
<dbReference type="NCBIfam" id="TIGR03772">
    <property type="entry name" value="anch_rpt_subst"/>
    <property type="match status" value="1"/>
</dbReference>
<evidence type="ECO:0000313" key="7">
    <source>
        <dbReference type="EMBL" id="MDY5146895.1"/>
    </source>
</evidence>
<evidence type="ECO:0000256" key="3">
    <source>
        <dbReference type="RuleBase" id="RU003512"/>
    </source>
</evidence>
<keyword evidence="1 3" id="KW-0813">Transport</keyword>
<evidence type="ECO:0000256" key="5">
    <source>
        <dbReference type="SAM" id="SignalP"/>
    </source>
</evidence>
<dbReference type="PRINTS" id="PR00691">
    <property type="entry name" value="ADHESINB"/>
</dbReference>
<gene>
    <name evidence="6" type="ORF">R6G74_02610</name>
    <name evidence="7" type="ORF">R6P33_07700</name>
</gene>
<feature type="compositionally biased region" description="Low complexity" evidence="4">
    <location>
        <begin position="177"/>
        <end position="188"/>
    </location>
</feature>
<dbReference type="NCBIfam" id="TIGR03769">
    <property type="entry name" value="P_ac_wall_RPT"/>
    <property type="match status" value="1"/>
</dbReference>
<dbReference type="Proteomes" id="UP001288320">
    <property type="component" value="Unassembled WGS sequence"/>
</dbReference>
<dbReference type="Proteomes" id="UP001284901">
    <property type="component" value="Unassembled WGS sequence"/>
</dbReference>
<dbReference type="Pfam" id="PF01297">
    <property type="entry name" value="ZnuA"/>
    <property type="match status" value="2"/>
</dbReference>
<dbReference type="PANTHER" id="PTHR42953">
    <property type="entry name" value="HIGH-AFFINITY ZINC UPTAKE SYSTEM PROTEIN ZNUA-RELATED"/>
    <property type="match status" value="1"/>
</dbReference>
<dbReference type="InterPro" id="IPR050492">
    <property type="entry name" value="Bact_metal-bind_prot9"/>
</dbReference>
<keyword evidence="8" id="KW-1185">Reference proteome</keyword>
<evidence type="ECO:0000256" key="1">
    <source>
        <dbReference type="ARBA" id="ARBA00022448"/>
    </source>
</evidence>
<evidence type="ECO:0000256" key="4">
    <source>
        <dbReference type="SAM" id="MobiDB-lite"/>
    </source>
</evidence>
<dbReference type="GO" id="GO:0030313">
    <property type="term" value="C:cell envelope"/>
    <property type="evidence" value="ECO:0007669"/>
    <property type="project" value="UniProtKB-SubCell"/>
</dbReference>
<feature type="region of interest" description="Disordered" evidence="4">
    <location>
        <begin position="544"/>
        <end position="589"/>
    </location>
</feature>
<protein>
    <submittedName>
        <fullName evidence="6">Anchored repeat ABC transporter, substrate-binding protein</fullName>
    </submittedName>
</protein>
<feature type="region of interest" description="Disordered" evidence="4">
    <location>
        <begin position="170"/>
        <end position="189"/>
    </location>
</feature>
<dbReference type="EMBL" id="JAWNFY010000022">
    <property type="protein sequence ID" value="MDY5146895.1"/>
    <property type="molecule type" value="Genomic_DNA"/>
</dbReference>
<dbReference type="RefSeq" id="WP_234984453.1">
    <property type="nucleotide sequence ID" value="NZ_CAUPFC010000005.1"/>
</dbReference>
<comment type="caution">
    <text evidence="6">The sequence shown here is derived from an EMBL/GenBank/DDBJ whole genome shotgun (WGS) entry which is preliminary data.</text>
</comment>
<proteinExistence type="inferred from homology"/>
<dbReference type="GO" id="GO:0046872">
    <property type="term" value="F:metal ion binding"/>
    <property type="evidence" value="ECO:0007669"/>
    <property type="project" value="UniProtKB-KW"/>
</dbReference>
<dbReference type="EMBL" id="JAWNFV010000004">
    <property type="protein sequence ID" value="MDY5140211.1"/>
    <property type="molecule type" value="Genomic_DNA"/>
</dbReference>
<dbReference type="InterPro" id="IPR006127">
    <property type="entry name" value="ZnuA-like"/>
</dbReference>
<name>A0AAW9HIC8_9ACTO</name>
<organism evidence="6 9">
    <name type="scientific">Actinotignum timonense</name>
    <dbReference type="NCBI Taxonomy" id="1870995"/>
    <lineage>
        <taxon>Bacteria</taxon>
        <taxon>Bacillati</taxon>
        <taxon>Actinomycetota</taxon>
        <taxon>Actinomycetes</taxon>
        <taxon>Actinomycetales</taxon>
        <taxon>Actinomycetaceae</taxon>
        <taxon>Actinotignum</taxon>
    </lineage>
</organism>
<evidence type="ECO:0000313" key="8">
    <source>
        <dbReference type="Proteomes" id="UP001284901"/>
    </source>
</evidence>
<sequence>MMKLLPAIASIFAMVCPAGIPSGGSQEALTGSVSAAGVRTRAETGDRNSDAPRVVASTPILADLAQNVLGERGEVTSLVPPGADPHSFEPSLRSLRELARADIVFSNQLLLEDQALLATMDATRRPGVKNVGLGEAAVAYGARHIALVEDAALSTVWLGFRAGAPVAAQSREGNDDAAPSAPTTSAPSVSLRAVSVTGPGTLAAFTTGTFGRPKVYIDSSREDLGHVDLPAQAHTHMSWAFSAPGIYELRMRAEVQENGESRSLGEGTVVFAVGVDPASTGRTRVIDAGHVDITMADSGAITLRGEIESARTTEVSPDSAVVAVPHTVATQIPGDPAWRFLGRAGDTSWVLAQAVLGEHVHGDVDPHLWLDASNAIAYVETIAAELSALDPQGAPTYAANAQAYIARLRGVDEWLRGVVASIPARQRKLVTAHDGFGYLARAYGLDTVGFVTPNPALEPSARQLANLTHTLLDLRVPAVFGEPTTASHAGELRAVAGAAGVAVCQLYSDSFDGAATTYEAMMIANGRALKSCLDPGALPAWPPDYQVPRLPLPTAPDTHADPGAAPQSDSQAAPPAAQLPATEPTKDNS</sequence>
<dbReference type="AlphaFoldDB" id="A0AAW9HIC8"/>
<dbReference type="PRINTS" id="PR00690">
    <property type="entry name" value="ADHESNFAMILY"/>
</dbReference>
<evidence type="ECO:0000313" key="6">
    <source>
        <dbReference type="EMBL" id="MDY5140211.1"/>
    </source>
</evidence>
<feature type="chain" id="PRO_5044027073" evidence="5">
    <location>
        <begin position="19"/>
        <end position="589"/>
    </location>
</feature>
<feature type="signal peptide" evidence="5">
    <location>
        <begin position="1"/>
        <end position="18"/>
    </location>
</feature>
<evidence type="ECO:0000256" key="2">
    <source>
        <dbReference type="ARBA" id="ARBA00022729"/>
    </source>
</evidence>
<accession>A0AAW9HIC8</accession>
<dbReference type="GO" id="GO:0007155">
    <property type="term" value="P:cell adhesion"/>
    <property type="evidence" value="ECO:0007669"/>
    <property type="project" value="InterPro"/>
</dbReference>
<dbReference type="InterPro" id="IPR006129">
    <property type="entry name" value="AdhesinB"/>
</dbReference>
<feature type="compositionally biased region" description="Low complexity" evidence="4">
    <location>
        <begin position="562"/>
        <end position="581"/>
    </location>
</feature>